<dbReference type="PANTHER" id="PTHR35046:SF9">
    <property type="entry name" value="RNA-DIRECTED DNA POLYMERASE"/>
    <property type="match status" value="1"/>
</dbReference>
<feature type="non-terminal residue" evidence="1">
    <location>
        <position position="1"/>
    </location>
</feature>
<evidence type="ECO:0000313" key="2">
    <source>
        <dbReference type="Proteomes" id="UP000257109"/>
    </source>
</evidence>
<evidence type="ECO:0008006" key="3">
    <source>
        <dbReference type="Google" id="ProtNLM"/>
    </source>
</evidence>
<accession>A0A371I472</accession>
<dbReference type="OrthoDB" id="1731207at2759"/>
<protein>
    <recommendedName>
        <fullName evidence="3">Retrotransposon gag domain-containing protein</fullName>
    </recommendedName>
</protein>
<evidence type="ECO:0000313" key="1">
    <source>
        <dbReference type="EMBL" id="RDY09836.1"/>
    </source>
</evidence>
<gene>
    <name evidence="1" type="ORF">CR513_05739</name>
</gene>
<name>A0A371I472_MUCPR</name>
<dbReference type="EMBL" id="QJKJ01000959">
    <property type="protein sequence ID" value="RDY09836.1"/>
    <property type="molecule type" value="Genomic_DNA"/>
</dbReference>
<dbReference type="AlphaFoldDB" id="A0A371I472"/>
<sequence length="95" mass="11210">MRRYEENPRRAPLDALECKIPPFVGDGDAESYFEGEMKGSKSIEEYYKDMEVALMRDNMLESNEATMTRFLHGLNREIQDVVELYHYTSLDDLMY</sequence>
<keyword evidence="2" id="KW-1185">Reference proteome</keyword>
<reference evidence="1" key="1">
    <citation type="submission" date="2018-05" db="EMBL/GenBank/DDBJ databases">
        <title>Draft genome of Mucuna pruriens seed.</title>
        <authorList>
            <person name="Nnadi N.E."/>
            <person name="Vos R."/>
            <person name="Hasami M.H."/>
            <person name="Devisetty U.K."/>
            <person name="Aguiy J.C."/>
        </authorList>
    </citation>
    <scope>NUCLEOTIDE SEQUENCE [LARGE SCALE GENOMIC DNA]</scope>
    <source>
        <strain evidence="1">JCA_2017</strain>
    </source>
</reference>
<dbReference type="Proteomes" id="UP000257109">
    <property type="component" value="Unassembled WGS sequence"/>
</dbReference>
<dbReference type="PANTHER" id="PTHR35046">
    <property type="entry name" value="ZINC KNUCKLE (CCHC-TYPE) FAMILY PROTEIN"/>
    <property type="match status" value="1"/>
</dbReference>
<proteinExistence type="predicted"/>
<comment type="caution">
    <text evidence="1">The sequence shown here is derived from an EMBL/GenBank/DDBJ whole genome shotgun (WGS) entry which is preliminary data.</text>
</comment>
<organism evidence="1 2">
    <name type="scientific">Mucuna pruriens</name>
    <name type="common">Velvet bean</name>
    <name type="synonym">Dolichos pruriens</name>
    <dbReference type="NCBI Taxonomy" id="157652"/>
    <lineage>
        <taxon>Eukaryota</taxon>
        <taxon>Viridiplantae</taxon>
        <taxon>Streptophyta</taxon>
        <taxon>Embryophyta</taxon>
        <taxon>Tracheophyta</taxon>
        <taxon>Spermatophyta</taxon>
        <taxon>Magnoliopsida</taxon>
        <taxon>eudicotyledons</taxon>
        <taxon>Gunneridae</taxon>
        <taxon>Pentapetalae</taxon>
        <taxon>rosids</taxon>
        <taxon>fabids</taxon>
        <taxon>Fabales</taxon>
        <taxon>Fabaceae</taxon>
        <taxon>Papilionoideae</taxon>
        <taxon>50 kb inversion clade</taxon>
        <taxon>NPAAA clade</taxon>
        <taxon>indigoferoid/millettioid clade</taxon>
        <taxon>Phaseoleae</taxon>
        <taxon>Mucuna</taxon>
    </lineage>
</organism>